<evidence type="ECO:0000313" key="3">
    <source>
        <dbReference type="EMBL" id="GGN71566.1"/>
    </source>
</evidence>
<evidence type="ECO:0000313" key="4">
    <source>
        <dbReference type="Proteomes" id="UP000658127"/>
    </source>
</evidence>
<proteinExistence type="predicted"/>
<evidence type="ECO:0000256" key="2">
    <source>
        <dbReference type="SAM" id="SignalP"/>
    </source>
</evidence>
<comment type="caution">
    <text evidence="3">The sequence shown here is derived from an EMBL/GenBank/DDBJ whole genome shotgun (WGS) entry which is preliminary data.</text>
</comment>
<keyword evidence="1" id="KW-0812">Transmembrane</keyword>
<keyword evidence="2" id="KW-0732">Signal</keyword>
<keyword evidence="1" id="KW-0472">Membrane</keyword>
<dbReference type="RefSeq" id="WP_189024504.1">
    <property type="nucleotide sequence ID" value="NZ_BMNE01000001.1"/>
</dbReference>
<reference evidence="4" key="1">
    <citation type="journal article" date="2019" name="Int. J. Syst. Evol. Microbiol.">
        <title>The Global Catalogue of Microorganisms (GCM) 10K type strain sequencing project: providing services to taxonomists for standard genome sequencing and annotation.</title>
        <authorList>
            <consortium name="The Broad Institute Genomics Platform"/>
            <consortium name="The Broad Institute Genome Sequencing Center for Infectious Disease"/>
            <person name="Wu L."/>
            <person name="Ma J."/>
        </authorList>
    </citation>
    <scope>NUCLEOTIDE SEQUENCE [LARGE SCALE GENOMIC DNA]</scope>
    <source>
        <strain evidence="4">CGMCC 4.7329</strain>
    </source>
</reference>
<organism evidence="3 4">
    <name type="scientific">Nocardia rhizosphaerihabitans</name>
    <dbReference type="NCBI Taxonomy" id="1691570"/>
    <lineage>
        <taxon>Bacteria</taxon>
        <taxon>Bacillati</taxon>
        <taxon>Actinomycetota</taxon>
        <taxon>Actinomycetes</taxon>
        <taxon>Mycobacteriales</taxon>
        <taxon>Nocardiaceae</taxon>
        <taxon>Nocardia</taxon>
    </lineage>
</organism>
<accession>A0ABQ2K8A8</accession>
<keyword evidence="4" id="KW-1185">Reference proteome</keyword>
<name>A0ABQ2K8A8_9NOCA</name>
<feature type="signal peptide" evidence="2">
    <location>
        <begin position="1"/>
        <end position="25"/>
    </location>
</feature>
<gene>
    <name evidence="3" type="ORF">GCM10011610_11950</name>
</gene>
<dbReference type="Proteomes" id="UP000658127">
    <property type="component" value="Unassembled WGS sequence"/>
</dbReference>
<protein>
    <submittedName>
        <fullName evidence="3">Uncharacterized protein</fullName>
    </submittedName>
</protein>
<feature type="transmembrane region" description="Helical" evidence="1">
    <location>
        <begin position="69"/>
        <end position="89"/>
    </location>
</feature>
<sequence>MLFFIIAAVLCAGAGALALFTASIAESKATDALLASRAASHFIGDGNPTSGFFVLRARHDRLHRLSTRLLTVSAMASLAATGFAIYAVAVY</sequence>
<dbReference type="EMBL" id="BMNE01000001">
    <property type="protein sequence ID" value="GGN71566.1"/>
    <property type="molecule type" value="Genomic_DNA"/>
</dbReference>
<keyword evidence="1" id="KW-1133">Transmembrane helix</keyword>
<feature type="chain" id="PRO_5047438389" evidence="2">
    <location>
        <begin position="26"/>
        <end position="91"/>
    </location>
</feature>
<evidence type="ECO:0000256" key="1">
    <source>
        <dbReference type="SAM" id="Phobius"/>
    </source>
</evidence>